<dbReference type="SUPFAM" id="SSF47240">
    <property type="entry name" value="Ferritin-like"/>
    <property type="match status" value="1"/>
</dbReference>
<reference evidence="1 2" key="1">
    <citation type="submission" date="2019-03" db="EMBL/GenBank/DDBJ databases">
        <title>Genomic Encyclopedia of Type Strains, Phase IV (KMG-IV): sequencing the most valuable type-strain genomes for metagenomic binning, comparative biology and taxonomic classification.</title>
        <authorList>
            <person name="Goeker M."/>
        </authorList>
    </citation>
    <scope>NUCLEOTIDE SEQUENCE [LARGE SCALE GENOMIC DNA]</scope>
    <source>
        <strain evidence="1 2">DSM 29481</strain>
    </source>
</reference>
<accession>A0A4R3TAX4</accession>
<evidence type="ECO:0000313" key="2">
    <source>
        <dbReference type="Proteomes" id="UP000295773"/>
    </source>
</evidence>
<sequence>MYLYDNQLPMEINNITPDPKLYEYMDHECGGCEKGLQLAILYLRQSFMIHNPTFHELFRRIAARRLSDMEVLGELLHHLHGEDDRYYDESNDDTPVFAFIPPCDQPTHKEIKQHHVNNDLSAALLCDIEEEQAYQTYYEQVLTKTKDEETKKVLTYLSESSAHVLQHLRTTLDILTTHDELKDFGEGDMHNAWDLDTSNYFDKPNPYFFNPNDKLNS</sequence>
<dbReference type="RefSeq" id="WP_132225100.1">
    <property type="nucleotide sequence ID" value="NZ_JANKBG010000025.1"/>
</dbReference>
<name>A0A4R3TAX4_9FIRM</name>
<comment type="caution">
    <text evidence="1">The sequence shown here is derived from an EMBL/GenBank/DDBJ whole genome shotgun (WGS) entry which is preliminary data.</text>
</comment>
<proteinExistence type="predicted"/>
<dbReference type="InterPro" id="IPR012347">
    <property type="entry name" value="Ferritin-like"/>
</dbReference>
<organism evidence="1 2">
    <name type="scientific">Longicatena caecimuris</name>
    <dbReference type="NCBI Taxonomy" id="1796635"/>
    <lineage>
        <taxon>Bacteria</taxon>
        <taxon>Bacillati</taxon>
        <taxon>Bacillota</taxon>
        <taxon>Erysipelotrichia</taxon>
        <taxon>Erysipelotrichales</taxon>
        <taxon>Erysipelotrichaceae</taxon>
        <taxon>Longicatena</taxon>
    </lineage>
</organism>
<dbReference type="AlphaFoldDB" id="A0A4R3TAX4"/>
<dbReference type="Proteomes" id="UP000295773">
    <property type="component" value="Unassembled WGS sequence"/>
</dbReference>
<evidence type="ECO:0000313" key="1">
    <source>
        <dbReference type="EMBL" id="TCU58349.1"/>
    </source>
</evidence>
<dbReference type="Gene3D" id="1.20.1260.10">
    <property type="match status" value="1"/>
</dbReference>
<gene>
    <name evidence="1" type="ORF">EDD61_11482</name>
</gene>
<dbReference type="InterPro" id="IPR009078">
    <property type="entry name" value="Ferritin-like_SF"/>
</dbReference>
<keyword evidence="2" id="KW-1185">Reference proteome</keyword>
<protein>
    <submittedName>
        <fullName evidence="1">Mn-containing catalase</fullName>
    </submittedName>
</protein>
<dbReference type="EMBL" id="SMBP01000014">
    <property type="protein sequence ID" value="TCU58349.1"/>
    <property type="molecule type" value="Genomic_DNA"/>
</dbReference>